<evidence type="ECO:0000313" key="2">
    <source>
        <dbReference type="WBParaSite" id="ES5_v2.g22108.t1"/>
    </source>
</evidence>
<organism evidence="1 2">
    <name type="scientific">Panagrolaimus sp. ES5</name>
    <dbReference type="NCBI Taxonomy" id="591445"/>
    <lineage>
        <taxon>Eukaryota</taxon>
        <taxon>Metazoa</taxon>
        <taxon>Ecdysozoa</taxon>
        <taxon>Nematoda</taxon>
        <taxon>Chromadorea</taxon>
        <taxon>Rhabditida</taxon>
        <taxon>Tylenchina</taxon>
        <taxon>Panagrolaimomorpha</taxon>
        <taxon>Panagrolaimoidea</taxon>
        <taxon>Panagrolaimidae</taxon>
        <taxon>Panagrolaimus</taxon>
    </lineage>
</organism>
<reference evidence="2" key="1">
    <citation type="submission" date="2022-11" db="UniProtKB">
        <authorList>
            <consortium name="WormBaseParasite"/>
        </authorList>
    </citation>
    <scope>IDENTIFICATION</scope>
</reference>
<evidence type="ECO:0000313" key="1">
    <source>
        <dbReference type="Proteomes" id="UP000887579"/>
    </source>
</evidence>
<dbReference type="Proteomes" id="UP000887579">
    <property type="component" value="Unplaced"/>
</dbReference>
<protein>
    <submittedName>
        <fullName evidence="2">Uncharacterized protein</fullName>
    </submittedName>
</protein>
<proteinExistence type="predicted"/>
<accession>A0AC34FYL4</accession>
<sequence length="75" mass="7977">MYKKLFFVVLLLFAVCALSVAAEDALHPRFIRDACTGHKCPANEICVVANYDCVQDGPGCGAQPTCLPNGGPHKA</sequence>
<dbReference type="WBParaSite" id="ES5_v2.g22108.t1">
    <property type="protein sequence ID" value="ES5_v2.g22108.t1"/>
    <property type="gene ID" value="ES5_v2.g22108"/>
</dbReference>
<name>A0AC34FYL4_9BILA</name>